<evidence type="ECO:0000259" key="3">
    <source>
        <dbReference type="PROSITE" id="PS50089"/>
    </source>
</evidence>
<evidence type="ECO:0000256" key="2">
    <source>
        <dbReference type="SAM" id="Phobius"/>
    </source>
</evidence>
<reference evidence="4 5" key="1">
    <citation type="submission" date="2016-09" db="EMBL/GenBank/DDBJ databases">
        <title>Extensive genetic diversity and differential bi-allelic expression allows diatom success in the polar Southern Ocean.</title>
        <authorList>
            <consortium name="DOE Joint Genome Institute"/>
            <person name="Mock T."/>
            <person name="Otillar R.P."/>
            <person name="Strauss J."/>
            <person name="Dupont C."/>
            <person name="Frickenhaus S."/>
            <person name="Maumus F."/>
            <person name="Mcmullan M."/>
            <person name="Sanges R."/>
            <person name="Schmutz J."/>
            <person name="Toseland A."/>
            <person name="Valas R."/>
            <person name="Veluchamy A."/>
            <person name="Ward B.J."/>
            <person name="Allen A."/>
            <person name="Barry K."/>
            <person name="Falciatore A."/>
            <person name="Ferrante M."/>
            <person name="Fortunato A.E."/>
            <person name="Gloeckner G."/>
            <person name="Gruber A."/>
            <person name="Hipkin R."/>
            <person name="Janech M."/>
            <person name="Kroth P."/>
            <person name="Leese F."/>
            <person name="Lindquist E."/>
            <person name="Lyon B.R."/>
            <person name="Martin J."/>
            <person name="Mayer C."/>
            <person name="Parker M."/>
            <person name="Quesneville H."/>
            <person name="Raymond J."/>
            <person name="Uhlig C."/>
            <person name="Valentin K.U."/>
            <person name="Worden A.Z."/>
            <person name="Armbrust E.V."/>
            <person name="Bowler C."/>
            <person name="Green B."/>
            <person name="Moulton V."/>
            <person name="Van Oosterhout C."/>
            <person name="Grigoriev I."/>
        </authorList>
    </citation>
    <scope>NUCLEOTIDE SEQUENCE [LARGE SCALE GENOMIC DNA]</scope>
    <source>
        <strain evidence="4 5">CCMP1102</strain>
    </source>
</reference>
<evidence type="ECO:0000256" key="1">
    <source>
        <dbReference type="PROSITE-ProRule" id="PRU00175"/>
    </source>
</evidence>
<organism evidence="4 5">
    <name type="scientific">Fragilariopsis cylindrus CCMP1102</name>
    <dbReference type="NCBI Taxonomy" id="635003"/>
    <lineage>
        <taxon>Eukaryota</taxon>
        <taxon>Sar</taxon>
        <taxon>Stramenopiles</taxon>
        <taxon>Ochrophyta</taxon>
        <taxon>Bacillariophyta</taxon>
        <taxon>Bacillariophyceae</taxon>
        <taxon>Bacillariophycidae</taxon>
        <taxon>Bacillariales</taxon>
        <taxon>Bacillariaceae</taxon>
        <taxon>Fragilariopsis</taxon>
    </lineage>
</organism>
<dbReference type="EMBL" id="KV784371">
    <property type="protein sequence ID" value="OEU10515.1"/>
    <property type="molecule type" value="Genomic_DNA"/>
</dbReference>
<dbReference type="KEGG" id="fcy:FRACYDRAFT_247056"/>
<keyword evidence="5" id="KW-1185">Reference proteome</keyword>
<dbReference type="PANTHER" id="PTHR45676">
    <property type="entry name" value="RING-H2 FINGER PROTEIN ATL51-RELATED"/>
    <property type="match status" value="1"/>
</dbReference>
<keyword evidence="1" id="KW-0863">Zinc-finger</keyword>
<keyword evidence="2" id="KW-1133">Transmembrane helix</keyword>
<dbReference type="InterPro" id="IPR013083">
    <property type="entry name" value="Znf_RING/FYVE/PHD"/>
</dbReference>
<dbReference type="PROSITE" id="PS50089">
    <property type="entry name" value="ZF_RING_2"/>
    <property type="match status" value="1"/>
</dbReference>
<dbReference type="AlphaFoldDB" id="A0A1E7EXH5"/>
<evidence type="ECO:0000313" key="4">
    <source>
        <dbReference type="EMBL" id="OEU10515.1"/>
    </source>
</evidence>
<dbReference type="SUPFAM" id="SSF57850">
    <property type="entry name" value="RING/U-box"/>
    <property type="match status" value="1"/>
</dbReference>
<evidence type="ECO:0000313" key="5">
    <source>
        <dbReference type="Proteomes" id="UP000095751"/>
    </source>
</evidence>
<keyword evidence="2" id="KW-0472">Membrane</keyword>
<dbReference type="OrthoDB" id="49515at2759"/>
<sequence>MSQIPFSSLVDKIRNGNDNDIDNDDDDDNAMIGLTLILIIVLFLFALVAIRFLCNCLFIDIVLLSDYSTIKKLKERLIFLLCCCRTTGNDNNDDDDTSDNSDDGNNNDDALEMANTTDSALAIKDILMCLTSKQKRDVLSSVLVSKMVTENDLNDWKSKSGTSIITIPDGGPTVVAASAAIEQEQLNFCCPICINDVKVGEQIYICHNHTTSEKHNNIDCRHHHHFHLQCIVDWLSTGSTVCPYCRRVILTQDMVLEEISKQNNNSSTKQTTTTTA</sequence>
<gene>
    <name evidence="4" type="ORF">FRACYDRAFT_247056</name>
</gene>
<protein>
    <recommendedName>
        <fullName evidence="3">RING-type domain-containing protein</fullName>
    </recommendedName>
</protein>
<feature type="domain" description="RING-type" evidence="3">
    <location>
        <begin position="190"/>
        <end position="246"/>
    </location>
</feature>
<keyword evidence="1" id="KW-0862">Zinc</keyword>
<proteinExistence type="predicted"/>
<dbReference type="InParanoid" id="A0A1E7EXH5"/>
<dbReference type="InterPro" id="IPR001841">
    <property type="entry name" value="Znf_RING"/>
</dbReference>
<dbReference type="Proteomes" id="UP000095751">
    <property type="component" value="Unassembled WGS sequence"/>
</dbReference>
<name>A0A1E7EXH5_9STRA</name>
<dbReference type="Gene3D" id="3.30.40.10">
    <property type="entry name" value="Zinc/RING finger domain, C3HC4 (zinc finger)"/>
    <property type="match status" value="1"/>
</dbReference>
<dbReference type="GO" id="GO:0008270">
    <property type="term" value="F:zinc ion binding"/>
    <property type="evidence" value="ECO:0007669"/>
    <property type="project" value="UniProtKB-KW"/>
</dbReference>
<feature type="transmembrane region" description="Helical" evidence="2">
    <location>
        <begin position="31"/>
        <end position="64"/>
    </location>
</feature>
<dbReference type="PANTHER" id="PTHR45676:SF41">
    <property type="entry name" value="RING-H2 FINGER PROTEIN ATL66"/>
    <property type="match status" value="1"/>
</dbReference>
<keyword evidence="1" id="KW-0479">Metal-binding</keyword>
<keyword evidence="2" id="KW-0812">Transmembrane</keyword>
<accession>A0A1E7EXH5</accession>